<keyword evidence="6 7" id="KW-0472">Membrane</keyword>
<evidence type="ECO:0000256" key="2">
    <source>
        <dbReference type="ARBA" id="ARBA00022448"/>
    </source>
</evidence>
<dbReference type="EMBL" id="NGJY01000001">
    <property type="protein sequence ID" value="RSU05294.1"/>
    <property type="molecule type" value="Genomic_DNA"/>
</dbReference>
<feature type="transmembrane region" description="Helical" evidence="7">
    <location>
        <begin position="148"/>
        <end position="166"/>
    </location>
</feature>
<evidence type="ECO:0000256" key="1">
    <source>
        <dbReference type="ARBA" id="ARBA00004141"/>
    </source>
</evidence>
<evidence type="ECO:0000313" key="9">
    <source>
        <dbReference type="EMBL" id="RSU05294.1"/>
    </source>
</evidence>
<feature type="transmembrane region" description="Helical" evidence="7">
    <location>
        <begin position="273"/>
        <end position="299"/>
    </location>
</feature>
<feature type="domain" description="Amino acid permease/ SLC12A" evidence="8">
    <location>
        <begin position="6"/>
        <end position="443"/>
    </location>
</feature>
<feature type="transmembrane region" description="Helical" evidence="7">
    <location>
        <begin position="37"/>
        <end position="57"/>
    </location>
</feature>
<accession>A0A430ADI3</accession>
<dbReference type="InterPro" id="IPR004841">
    <property type="entry name" value="AA-permease/SLC12A_dom"/>
</dbReference>
<keyword evidence="3 7" id="KW-0812">Transmembrane</keyword>
<feature type="transmembrane region" description="Helical" evidence="7">
    <location>
        <begin position="186"/>
        <end position="204"/>
    </location>
</feature>
<feature type="transmembrane region" description="Helical" evidence="7">
    <location>
        <begin position="346"/>
        <end position="371"/>
    </location>
</feature>
<dbReference type="PANTHER" id="PTHR43495">
    <property type="entry name" value="GABA PERMEASE"/>
    <property type="match status" value="1"/>
</dbReference>
<evidence type="ECO:0000313" key="10">
    <source>
        <dbReference type="Proteomes" id="UP000287101"/>
    </source>
</evidence>
<feature type="transmembrane region" description="Helical" evidence="7">
    <location>
        <begin position="108"/>
        <end position="127"/>
    </location>
</feature>
<dbReference type="AlphaFoldDB" id="A0A430ADI3"/>
<name>A0A430ADI3_9ENTE</name>
<feature type="transmembrane region" description="Helical" evidence="7">
    <location>
        <begin position="418"/>
        <end position="438"/>
    </location>
</feature>
<keyword evidence="2" id="KW-0813">Transport</keyword>
<dbReference type="InterPro" id="IPR004840">
    <property type="entry name" value="Amino_acid_permease_CS"/>
</dbReference>
<dbReference type="OrthoDB" id="9780162at2"/>
<comment type="subcellular location">
    <subcellularLocation>
        <location evidence="1">Membrane</location>
        <topology evidence="1">Multi-pass membrane protein</topology>
    </subcellularLocation>
</comment>
<evidence type="ECO:0000256" key="6">
    <source>
        <dbReference type="ARBA" id="ARBA00023136"/>
    </source>
</evidence>
<feature type="transmembrane region" description="Helical" evidence="7">
    <location>
        <begin position="392"/>
        <end position="412"/>
    </location>
</feature>
<dbReference type="GO" id="GO:0055085">
    <property type="term" value="P:transmembrane transport"/>
    <property type="evidence" value="ECO:0007669"/>
    <property type="project" value="InterPro"/>
</dbReference>
<dbReference type="PANTHER" id="PTHR43495:SF5">
    <property type="entry name" value="GAMMA-AMINOBUTYRIC ACID PERMEASE"/>
    <property type="match status" value="1"/>
</dbReference>
<evidence type="ECO:0000259" key="8">
    <source>
        <dbReference type="Pfam" id="PF00324"/>
    </source>
</evidence>
<dbReference type="FunFam" id="1.20.1740.10:FF:000001">
    <property type="entry name" value="Amino acid permease"/>
    <property type="match status" value="1"/>
</dbReference>
<feature type="transmembrane region" description="Helical" evidence="7">
    <location>
        <begin position="7"/>
        <end position="25"/>
    </location>
</feature>
<dbReference type="PIRSF" id="PIRSF006060">
    <property type="entry name" value="AA_transporter"/>
    <property type="match status" value="1"/>
</dbReference>
<organism evidence="9 10">
    <name type="scientific">Vagococcus fessus</name>
    <dbReference type="NCBI Taxonomy" id="120370"/>
    <lineage>
        <taxon>Bacteria</taxon>
        <taxon>Bacillati</taxon>
        <taxon>Bacillota</taxon>
        <taxon>Bacilli</taxon>
        <taxon>Lactobacillales</taxon>
        <taxon>Enterococcaceae</taxon>
        <taxon>Vagococcus</taxon>
    </lineage>
</organism>
<comment type="caution">
    <text evidence="9">The sequence shown here is derived from an EMBL/GenBank/DDBJ whole genome shotgun (WGS) entry which is preliminary data.</text>
</comment>
<evidence type="ECO:0000256" key="4">
    <source>
        <dbReference type="ARBA" id="ARBA00022970"/>
    </source>
</evidence>
<keyword evidence="5 7" id="KW-1133">Transmembrane helix</keyword>
<evidence type="ECO:0000256" key="3">
    <source>
        <dbReference type="ARBA" id="ARBA00022692"/>
    </source>
</evidence>
<dbReference type="GO" id="GO:0006865">
    <property type="term" value="P:amino acid transport"/>
    <property type="evidence" value="ECO:0007669"/>
    <property type="project" value="UniProtKB-KW"/>
</dbReference>
<dbReference type="GO" id="GO:0016020">
    <property type="term" value="C:membrane"/>
    <property type="evidence" value="ECO:0007669"/>
    <property type="project" value="UniProtKB-SubCell"/>
</dbReference>
<feature type="transmembrane region" description="Helical" evidence="7">
    <location>
        <begin position="225"/>
        <end position="249"/>
    </location>
</feature>
<evidence type="ECO:0000256" key="7">
    <source>
        <dbReference type="SAM" id="Phobius"/>
    </source>
</evidence>
<reference evidence="9 10" key="1">
    <citation type="submission" date="2017-05" db="EMBL/GenBank/DDBJ databases">
        <title>Vagococcus spp. assemblies.</title>
        <authorList>
            <person name="Gulvik C.A."/>
        </authorList>
    </citation>
    <scope>NUCLEOTIDE SEQUENCE [LARGE SCALE GENOMIC DNA]</scope>
    <source>
        <strain evidence="9 10">CCUG 41755</strain>
    </source>
</reference>
<feature type="transmembrane region" description="Helical" evidence="7">
    <location>
        <begin position="69"/>
        <end position="88"/>
    </location>
</feature>
<dbReference type="Pfam" id="PF00324">
    <property type="entry name" value="AA_permease"/>
    <property type="match status" value="1"/>
</dbReference>
<dbReference type="Gene3D" id="1.20.1740.10">
    <property type="entry name" value="Amino acid/polyamine transporter I"/>
    <property type="match status" value="1"/>
</dbReference>
<evidence type="ECO:0000256" key="5">
    <source>
        <dbReference type="ARBA" id="ARBA00022989"/>
    </source>
</evidence>
<dbReference type="PROSITE" id="PS00218">
    <property type="entry name" value="AMINO_ACID_PERMEASE_1"/>
    <property type="match status" value="1"/>
</dbReference>
<dbReference type="Proteomes" id="UP000287101">
    <property type="component" value="Unassembled WGS sequence"/>
</dbReference>
<protein>
    <submittedName>
        <fullName evidence="9">Amino acid permease</fullName>
    </submittedName>
</protein>
<feature type="transmembrane region" description="Helical" evidence="7">
    <location>
        <begin position="319"/>
        <end position="340"/>
    </location>
</feature>
<keyword evidence="4" id="KW-0029">Amino-acid transport</keyword>
<proteinExistence type="predicted"/>
<keyword evidence="10" id="KW-1185">Reference proteome</keyword>
<sequence>MKVHQIVMLGVGGTIGTGLFVGSGYTISQAGPGGTLVAYGFGAFIMYLMMMCLGELLVAKPIAGGVQAYATEFIGDSMGFTVGWVKWLSYSITVPTQLVASSIIMKNIFPTVPGLFWIIVFMGILFFMNARPAEKYGNMNFWFSSIKFVLIIVFIIVGTGMILGIGQPKPIGFSNFTQHGGLFPNGMKAVLMTMMVSAFAYGGADMFATTASESENPEKDMPKAINSVIFGLLAAYFASFVVLLAILPWNQTNLNGSPFADVFKQAGFKSAELVVNIVVLTSALSSANAFIYSSVRSLWSMGLYNQAPKFVTKVNKNQVPLNALIVTMIFALFAVFSSILSPDVVYLFLTSLIGISNMFIYVLYGVCVLLFRKTLKEQDISVKTLKYKVPSYPLIPLLLIGICILVFIGMFFDPTQKSALITGIPVYVLIYLGSSVYYKNKKVKTGGNE</sequence>
<gene>
    <name evidence="9" type="ORF">CBF31_03675</name>
</gene>